<comment type="similarity">
    <text evidence="1">Belongs to the ThrE exporter (TC 2.A.79) family.</text>
</comment>
<dbReference type="InterPro" id="IPR010619">
    <property type="entry name" value="ThrE-like_N"/>
</dbReference>
<dbReference type="Proteomes" id="UP000245697">
    <property type="component" value="Unassembled WGS sequence"/>
</dbReference>
<proteinExistence type="inferred from homology"/>
<feature type="transmembrane region" description="Helical" evidence="2">
    <location>
        <begin position="304"/>
        <end position="321"/>
    </location>
</feature>
<organism evidence="4 5">
    <name type="scientific">Actinoplanes xinjiangensis</name>
    <dbReference type="NCBI Taxonomy" id="512350"/>
    <lineage>
        <taxon>Bacteria</taxon>
        <taxon>Bacillati</taxon>
        <taxon>Actinomycetota</taxon>
        <taxon>Actinomycetes</taxon>
        <taxon>Micromonosporales</taxon>
        <taxon>Micromonosporaceae</taxon>
        <taxon>Actinoplanes</taxon>
    </lineage>
</organism>
<dbReference type="InterPro" id="IPR051361">
    <property type="entry name" value="ThrE/Ser_Exporter"/>
</dbReference>
<evidence type="ECO:0000256" key="2">
    <source>
        <dbReference type="SAM" id="Phobius"/>
    </source>
</evidence>
<evidence type="ECO:0000259" key="3">
    <source>
        <dbReference type="Pfam" id="PF06738"/>
    </source>
</evidence>
<keyword evidence="2" id="KW-0472">Membrane</keyword>
<keyword evidence="2" id="KW-0812">Transmembrane</keyword>
<name>A0A316FDX8_9ACTN</name>
<dbReference type="GO" id="GO:0022857">
    <property type="term" value="F:transmembrane transporter activity"/>
    <property type="evidence" value="ECO:0007669"/>
    <property type="project" value="InterPro"/>
</dbReference>
<dbReference type="EMBL" id="QGGR01000011">
    <property type="protein sequence ID" value="PWK45250.1"/>
    <property type="molecule type" value="Genomic_DNA"/>
</dbReference>
<dbReference type="AlphaFoldDB" id="A0A316FDX8"/>
<feature type="transmembrane region" description="Helical" evidence="2">
    <location>
        <begin position="208"/>
        <end position="228"/>
    </location>
</feature>
<dbReference type="Pfam" id="PF06738">
    <property type="entry name" value="ThrE"/>
    <property type="match status" value="1"/>
</dbReference>
<keyword evidence="5" id="KW-1185">Reference proteome</keyword>
<feature type="transmembrane region" description="Helical" evidence="2">
    <location>
        <begin position="240"/>
        <end position="260"/>
    </location>
</feature>
<evidence type="ECO:0000313" key="4">
    <source>
        <dbReference type="EMBL" id="PWK45250.1"/>
    </source>
</evidence>
<dbReference type="PANTHER" id="PTHR31082">
    <property type="entry name" value="PHEROMONE-REGULATED MEMBRANE PROTEIN 10"/>
    <property type="match status" value="1"/>
</dbReference>
<feature type="transmembrane region" description="Helical" evidence="2">
    <location>
        <begin position="153"/>
        <end position="171"/>
    </location>
</feature>
<dbReference type="PANTHER" id="PTHR31082:SF4">
    <property type="entry name" value="PHEROMONE-REGULATED MEMBRANE PROTEIN 10"/>
    <property type="match status" value="1"/>
</dbReference>
<protein>
    <submittedName>
        <fullName evidence="4">Uncharacterized membrane protein YjjP (DUF1212 family)</fullName>
    </submittedName>
</protein>
<comment type="caution">
    <text evidence="4">The sequence shown here is derived from an EMBL/GenBank/DDBJ whole genome shotgun (WGS) entry which is preliminary data.</text>
</comment>
<gene>
    <name evidence="4" type="ORF">BC793_111224</name>
</gene>
<feature type="transmembrane region" description="Helical" evidence="2">
    <location>
        <begin position="178"/>
        <end position="196"/>
    </location>
</feature>
<feature type="transmembrane region" description="Helical" evidence="2">
    <location>
        <begin position="327"/>
        <end position="345"/>
    </location>
</feature>
<feature type="domain" description="Threonine/serine exporter-like N-terminal" evidence="3">
    <location>
        <begin position="22"/>
        <end position="260"/>
    </location>
</feature>
<accession>A0A316FDX8</accession>
<feature type="transmembrane region" description="Helical" evidence="2">
    <location>
        <begin position="357"/>
        <end position="378"/>
    </location>
</feature>
<feature type="transmembrane region" description="Helical" evidence="2">
    <location>
        <begin position="280"/>
        <end position="297"/>
    </location>
</feature>
<feature type="transmembrane region" description="Helical" evidence="2">
    <location>
        <begin position="390"/>
        <end position="411"/>
    </location>
</feature>
<reference evidence="4 5" key="1">
    <citation type="submission" date="2018-05" db="EMBL/GenBank/DDBJ databases">
        <title>Genomic Encyclopedia of Archaeal and Bacterial Type Strains, Phase II (KMG-II): from individual species to whole genera.</title>
        <authorList>
            <person name="Goeker M."/>
        </authorList>
    </citation>
    <scope>NUCLEOTIDE SEQUENCE [LARGE SCALE GENOMIC DNA]</scope>
    <source>
        <strain evidence="4 5">DSM 45184</strain>
    </source>
</reference>
<keyword evidence="2" id="KW-1133">Transmembrane helix</keyword>
<sequence length="429" mass="44661">MSPGPATVPSVQPMKSVELQEFLQYLGSALTSAGEAVNQIEERLLRVARAYGAPQARVSVLPTYLVVALDPGEPATMEPTRLLNGGLRLDQTAAVYDVLKAAERAGITPAEGIGRLRAIAVMPARFPLPVQILGFAVLTAGICLILQPTWSDLLLAGIFGALVGVFKTVGARWASVQMIMPVTASFAVAASTFLLADSGWADADLRAMVAPLATFLPGAMLTMAVVELSAAEMVTGASRLVAGILQLMLLAFGIIGAAQVVDLPRYAVPVSAPENSIGGWAPWLGAGVVGLGCYLVYSGPPRTLGWLCLVLYAGWTGQYLGGILLGGYLSGFVGALVLTVVAYIVERFPSGPPALVSFLPGFWLLVPGALSLIGLTEYLARSSDIGSQDLLGAAGSMVAVALGVLCGHPIFRALARTFGRTGILRTERT</sequence>
<evidence type="ECO:0000313" key="5">
    <source>
        <dbReference type="Proteomes" id="UP000245697"/>
    </source>
</evidence>
<evidence type="ECO:0000256" key="1">
    <source>
        <dbReference type="ARBA" id="ARBA00034125"/>
    </source>
</evidence>